<proteinExistence type="predicted"/>
<sequence>MTDNMELKDSATTGVSYGTVESTLVNRRKGAFKSVWDDDSDSDSGDEDNDKDKKPRIRFVFRWSDLIIILVYLAVSAIGLYFALSRMLPQAEKLRLAFYNTTIPEGPTPLVRVTEPPMVLAWDDPPCSQLARDLLDTGGNAVDAAIALSVCNVALRPQAWSLGGGLVMLVYNRHTPIESGAFLFLDQHKTPAAACVKNHILLVCRNTQCLSRTEAETLGVPGVLAGLELANKRFGRLAWHYKLDPVADLCERGFNVTESLGRILSGKSGDLWNHPDLRVEFVREGSNDELLREGETLRRPTLSETLRRVAKLGAKEFYTGVIGKLLLRDIAAAGGLLTADDFASYEAHEYNAANVSCGSGTWLLTSAAPTGGPALATAGSLLRTLGPLMRAQDLPAQFRALVEVFKQSLGRRLHATLSYYDEAQGAMATRIIDGQLTEPLPVDVSHALSDPGVPEAVAVVDSAGDVAVVYSELHGVFGSHFLSNSTGVIFNGALREFPAASGGEEESAPLFQPGARVPSPAAPALVVDDTGDLQLLFTSDGRVSWEEYHVNFMIEKGFDDKYAKNHPEDHKTLDRDLKEKILLDKAMWFEAANSDPDALNIDEFLTFRHPEHSHVSLIKMVNDIISNLDENGDEQLSEDEFSQLGPDEMRRTTKEEWKKERIQEFRQSIDLNGDGQASRQELLMYNDPENPVHARSEARELVQQADNDGDNQLSLDEVLSQKDVFLGSKMVNTAKNIHDEF</sequence>
<keyword evidence="2" id="KW-1185">Reference proteome</keyword>
<reference evidence="1" key="1">
    <citation type="submission" date="2020-05" db="EMBL/GenBank/DDBJ databases">
        <title>Large-scale comparative analyses of tick genomes elucidate their genetic diversity and vector capacities.</title>
        <authorList>
            <person name="Jia N."/>
            <person name="Wang J."/>
            <person name="Shi W."/>
            <person name="Du L."/>
            <person name="Sun Y."/>
            <person name="Zhan W."/>
            <person name="Jiang J."/>
            <person name="Wang Q."/>
            <person name="Zhang B."/>
            <person name="Ji P."/>
            <person name="Sakyi L.B."/>
            <person name="Cui X."/>
            <person name="Yuan T."/>
            <person name="Jiang B."/>
            <person name="Yang W."/>
            <person name="Lam T.T.-Y."/>
            <person name="Chang Q."/>
            <person name="Ding S."/>
            <person name="Wang X."/>
            <person name="Zhu J."/>
            <person name="Ruan X."/>
            <person name="Zhao L."/>
            <person name="Wei J."/>
            <person name="Que T."/>
            <person name="Du C."/>
            <person name="Cheng J."/>
            <person name="Dai P."/>
            <person name="Han X."/>
            <person name="Huang E."/>
            <person name="Gao Y."/>
            <person name="Liu J."/>
            <person name="Shao H."/>
            <person name="Ye R."/>
            <person name="Li L."/>
            <person name="Wei W."/>
            <person name="Wang X."/>
            <person name="Wang C."/>
            <person name="Yang T."/>
            <person name="Huo Q."/>
            <person name="Li W."/>
            <person name="Guo W."/>
            <person name="Chen H."/>
            <person name="Zhou L."/>
            <person name="Ni X."/>
            <person name="Tian J."/>
            <person name="Zhou Y."/>
            <person name="Sheng Y."/>
            <person name="Liu T."/>
            <person name="Pan Y."/>
            <person name="Xia L."/>
            <person name="Li J."/>
            <person name="Zhao F."/>
            <person name="Cao W."/>
        </authorList>
    </citation>
    <scope>NUCLEOTIDE SEQUENCE</scope>
    <source>
        <strain evidence="1">Hyas-2018</strain>
    </source>
</reference>
<organism evidence="1 2">
    <name type="scientific">Hyalomma asiaticum</name>
    <name type="common">Tick</name>
    <dbReference type="NCBI Taxonomy" id="266040"/>
    <lineage>
        <taxon>Eukaryota</taxon>
        <taxon>Metazoa</taxon>
        <taxon>Ecdysozoa</taxon>
        <taxon>Arthropoda</taxon>
        <taxon>Chelicerata</taxon>
        <taxon>Arachnida</taxon>
        <taxon>Acari</taxon>
        <taxon>Parasitiformes</taxon>
        <taxon>Ixodida</taxon>
        <taxon>Ixodoidea</taxon>
        <taxon>Ixodidae</taxon>
        <taxon>Hyalomminae</taxon>
        <taxon>Hyalomma</taxon>
    </lineage>
</organism>
<evidence type="ECO:0000313" key="1">
    <source>
        <dbReference type="EMBL" id="KAH6934290.1"/>
    </source>
</evidence>
<evidence type="ECO:0000313" key="2">
    <source>
        <dbReference type="Proteomes" id="UP000821845"/>
    </source>
</evidence>
<name>A0ACB7SI42_HYAAI</name>
<gene>
    <name evidence="1" type="ORF">HPB50_022882</name>
</gene>
<comment type="caution">
    <text evidence="1">The sequence shown here is derived from an EMBL/GenBank/DDBJ whole genome shotgun (WGS) entry which is preliminary data.</text>
</comment>
<dbReference type="EMBL" id="CM023484">
    <property type="protein sequence ID" value="KAH6934290.1"/>
    <property type="molecule type" value="Genomic_DNA"/>
</dbReference>
<protein>
    <submittedName>
        <fullName evidence="1">Uncharacterized protein</fullName>
    </submittedName>
</protein>
<accession>A0ACB7SI42</accession>
<dbReference type="Proteomes" id="UP000821845">
    <property type="component" value="Chromosome 4"/>
</dbReference>